<organism evidence="2">
    <name type="scientific">Alexandrium monilatum</name>
    <dbReference type="NCBI Taxonomy" id="311494"/>
    <lineage>
        <taxon>Eukaryota</taxon>
        <taxon>Sar</taxon>
        <taxon>Alveolata</taxon>
        <taxon>Dinophyceae</taxon>
        <taxon>Gonyaulacales</taxon>
        <taxon>Pyrocystaceae</taxon>
        <taxon>Alexandrium</taxon>
    </lineage>
</organism>
<protein>
    <submittedName>
        <fullName evidence="2">Uncharacterized protein</fullName>
    </submittedName>
</protein>
<evidence type="ECO:0000313" key="2">
    <source>
        <dbReference type="EMBL" id="CAE4568461.1"/>
    </source>
</evidence>
<evidence type="ECO:0000256" key="1">
    <source>
        <dbReference type="SAM" id="MobiDB-lite"/>
    </source>
</evidence>
<reference evidence="2" key="1">
    <citation type="submission" date="2021-01" db="EMBL/GenBank/DDBJ databases">
        <authorList>
            <person name="Corre E."/>
            <person name="Pelletier E."/>
            <person name="Niang G."/>
            <person name="Scheremetjew M."/>
            <person name="Finn R."/>
            <person name="Kale V."/>
            <person name="Holt S."/>
            <person name="Cochrane G."/>
            <person name="Meng A."/>
            <person name="Brown T."/>
            <person name="Cohen L."/>
        </authorList>
    </citation>
    <scope>NUCLEOTIDE SEQUENCE</scope>
    <source>
        <strain evidence="2">CCMP3105</strain>
    </source>
</reference>
<feature type="compositionally biased region" description="Polar residues" evidence="1">
    <location>
        <begin position="81"/>
        <end position="95"/>
    </location>
</feature>
<proteinExistence type="predicted"/>
<accession>A0A7S4Q0N5</accession>
<sequence length="199" mass="21530">MAASADELCSLLQDYRDGARNPPLLDAAVAGAVREPRSPLLTRGSPPVPLGVPAASRPLCVLDVGLAQAVGARGGTLWLSPQTARKQATSPQKASTHPELSEGDYSAVLEAFEDCLVVKEGRNGYQRHLLFLVKRGERHSWRWWKAAVKATADGSELYLVTLHPLQAREIEPICDFGMVIRPARGRQGVTPLAPSQCIF</sequence>
<dbReference type="AlphaFoldDB" id="A0A7S4Q0N5"/>
<dbReference type="EMBL" id="HBNR01012491">
    <property type="protein sequence ID" value="CAE4568461.1"/>
    <property type="molecule type" value="Transcribed_RNA"/>
</dbReference>
<feature type="region of interest" description="Disordered" evidence="1">
    <location>
        <begin position="81"/>
        <end position="100"/>
    </location>
</feature>
<gene>
    <name evidence="2" type="ORF">AMON00008_LOCUS8080</name>
</gene>
<name>A0A7S4Q0N5_9DINO</name>